<gene>
    <name evidence="2" type="ORF">GGQ99_000515</name>
</gene>
<evidence type="ECO:0000313" key="2">
    <source>
        <dbReference type="EMBL" id="MBB4648793.1"/>
    </source>
</evidence>
<protein>
    <submittedName>
        <fullName evidence="2">Uncharacterized protein</fullName>
    </submittedName>
</protein>
<proteinExistence type="predicted"/>
<keyword evidence="1" id="KW-0812">Transmembrane</keyword>
<organism evidence="2 3">
    <name type="scientific">Aminobacter niigataensis</name>
    <dbReference type="NCBI Taxonomy" id="83265"/>
    <lineage>
        <taxon>Bacteria</taxon>
        <taxon>Pseudomonadati</taxon>
        <taxon>Pseudomonadota</taxon>
        <taxon>Alphaproteobacteria</taxon>
        <taxon>Hyphomicrobiales</taxon>
        <taxon>Phyllobacteriaceae</taxon>
        <taxon>Aminobacter</taxon>
    </lineage>
</organism>
<reference evidence="2 3" key="1">
    <citation type="submission" date="2020-08" db="EMBL/GenBank/DDBJ databases">
        <title>Genomic Encyclopedia of Type Strains, Phase IV (KMG-IV): sequencing the most valuable type-strain genomes for metagenomic binning, comparative biology and taxonomic classification.</title>
        <authorList>
            <person name="Goeker M."/>
        </authorList>
    </citation>
    <scope>NUCLEOTIDE SEQUENCE [LARGE SCALE GENOMIC DNA]</scope>
    <source>
        <strain evidence="2 3">DSM 7050</strain>
    </source>
</reference>
<name>A0ABR6KWH2_9HYPH</name>
<keyword evidence="1" id="KW-1133">Transmembrane helix</keyword>
<keyword evidence="3" id="KW-1185">Reference proteome</keyword>
<dbReference type="Proteomes" id="UP000539538">
    <property type="component" value="Unassembled WGS sequence"/>
</dbReference>
<comment type="caution">
    <text evidence="2">The sequence shown here is derived from an EMBL/GenBank/DDBJ whole genome shotgun (WGS) entry which is preliminary data.</text>
</comment>
<evidence type="ECO:0000256" key="1">
    <source>
        <dbReference type="SAM" id="Phobius"/>
    </source>
</evidence>
<accession>A0ABR6KWH2</accession>
<keyword evidence="1" id="KW-0472">Membrane</keyword>
<evidence type="ECO:0000313" key="3">
    <source>
        <dbReference type="Proteomes" id="UP000539538"/>
    </source>
</evidence>
<dbReference type="RefSeq" id="WP_183260483.1">
    <property type="nucleotide sequence ID" value="NZ_BAAAVZ010000008.1"/>
</dbReference>
<feature type="transmembrane region" description="Helical" evidence="1">
    <location>
        <begin position="28"/>
        <end position="49"/>
    </location>
</feature>
<dbReference type="EMBL" id="JACHOT010000001">
    <property type="protein sequence ID" value="MBB4648793.1"/>
    <property type="molecule type" value="Genomic_DNA"/>
</dbReference>
<sequence length="50" mass="5139">MAQTQYLSNGRIAQAAASTVRPGALARLGSYLVFAVSFGFTAAVVVGLVH</sequence>